<reference evidence="11 12" key="1">
    <citation type="submission" date="2024-09" db="EMBL/GenBank/DDBJ databases">
        <authorList>
            <person name="Sun Q."/>
            <person name="Mori K."/>
        </authorList>
    </citation>
    <scope>NUCLEOTIDE SEQUENCE [LARGE SCALE GENOMIC DNA]</scope>
    <source>
        <strain evidence="11 12">KCTC 22789</strain>
    </source>
</reference>
<dbReference type="SUPFAM" id="SSF55486">
    <property type="entry name" value="Metalloproteases ('zincins'), catalytic domain"/>
    <property type="match status" value="1"/>
</dbReference>
<dbReference type="PANTHER" id="PTHR38340">
    <property type="entry name" value="S-LAYER PROTEIN"/>
    <property type="match status" value="1"/>
</dbReference>
<sequence length="341" mass="35467">MTTSYSDGMTRTMRPGSDGTITVNLTDLTGQEKWLARATLSEIGEVTGLRFRETSGAAKITYSNDGTGANTRTTASGTTINSATVRIGNDRVSDTDSYGSFAFRTYMHETLHALGLGHPQDYGRIKEFSQSAIANDSWQISLMSYFDQDENTWVNATKAYQLTPMLADYLALKQMYGPTTIHAGNTTYGVNSNAGGSLDAVASLGGRVTFLIVDRGGVDHVNFASGTAAQTIDLAPGAISSVSGATGNMQIAPDTQIENATGGSGADRIIGNAAANRLVGNGGNDVLHGRGGNDILNGGNGNDRLWGEAGDDQLVGGAGNDSLYGGAGNDRLNDASGTNLL</sequence>
<dbReference type="Pfam" id="PF08548">
    <property type="entry name" value="Peptidase_M10_C"/>
    <property type="match status" value="1"/>
</dbReference>
<dbReference type="CDD" id="cd04277">
    <property type="entry name" value="ZnMc_serralysin_like"/>
    <property type="match status" value="1"/>
</dbReference>
<proteinExistence type="inferred from homology"/>
<evidence type="ECO:0000259" key="10">
    <source>
        <dbReference type="SMART" id="SM00235"/>
    </source>
</evidence>
<dbReference type="InterPro" id="IPR013858">
    <property type="entry name" value="Peptidase_M10B_C"/>
</dbReference>
<dbReference type="PRINTS" id="PR01488">
    <property type="entry name" value="RTXTOXINA"/>
</dbReference>
<evidence type="ECO:0000256" key="5">
    <source>
        <dbReference type="ARBA" id="ARBA00022525"/>
    </source>
</evidence>
<accession>A0ABV6I3J0</accession>
<feature type="non-terminal residue" evidence="11">
    <location>
        <position position="341"/>
    </location>
</feature>
<dbReference type="PROSITE" id="PS00330">
    <property type="entry name" value="HEMOLYSIN_CALCIUM"/>
    <property type="match status" value="2"/>
</dbReference>
<dbReference type="Pfam" id="PF00353">
    <property type="entry name" value="HemolysinCabind"/>
    <property type="match status" value="1"/>
</dbReference>
<dbReference type="InterPro" id="IPR001343">
    <property type="entry name" value="Hemolysn_Ca-bd"/>
</dbReference>
<dbReference type="PANTHER" id="PTHR38340:SF1">
    <property type="entry name" value="S-LAYER PROTEIN"/>
    <property type="match status" value="1"/>
</dbReference>
<dbReference type="EMBL" id="JBHLWE010000011">
    <property type="protein sequence ID" value="MFC0339853.1"/>
    <property type="molecule type" value="Genomic_DNA"/>
</dbReference>
<gene>
    <name evidence="11" type="ORF">ACFFII_03620</name>
</gene>
<evidence type="ECO:0000256" key="7">
    <source>
        <dbReference type="ARBA" id="ARBA00022737"/>
    </source>
</evidence>
<comment type="cofactor">
    <cofactor evidence="1">
        <name>Ca(2+)</name>
        <dbReference type="ChEBI" id="CHEBI:29108"/>
    </cofactor>
</comment>
<protein>
    <submittedName>
        <fullName evidence="11">M10 family metallopeptidase</fullName>
    </submittedName>
</protein>
<dbReference type="InterPro" id="IPR003995">
    <property type="entry name" value="RTX_toxin_determinant-A"/>
</dbReference>
<keyword evidence="9" id="KW-0472">Membrane</keyword>
<dbReference type="InterPro" id="IPR034033">
    <property type="entry name" value="Serralysin-like"/>
</dbReference>
<dbReference type="RefSeq" id="WP_377697538.1">
    <property type="nucleotide sequence ID" value="NZ_JBHLWE010000011.1"/>
</dbReference>
<dbReference type="Gene3D" id="3.40.390.10">
    <property type="entry name" value="Collagenase (Catalytic Domain)"/>
    <property type="match status" value="1"/>
</dbReference>
<dbReference type="PRINTS" id="PR00313">
    <property type="entry name" value="CABNDNGRPT"/>
</dbReference>
<dbReference type="SMART" id="SM00235">
    <property type="entry name" value="ZnMc"/>
    <property type="match status" value="1"/>
</dbReference>
<evidence type="ECO:0000256" key="9">
    <source>
        <dbReference type="ARBA" id="ARBA00023136"/>
    </source>
</evidence>
<dbReference type="Gene3D" id="2.150.10.10">
    <property type="entry name" value="Serralysin-like metalloprotease, C-terminal"/>
    <property type="match status" value="2"/>
</dbReference>
<keyword evidence="12" id="KW-1185">Reference proteome</keyword>
<dbReference type="InterPro" id="IPR024079">
    <property type="entry name" value="MetalloPept_cat_dom_sf"/>
</dbReference>
<keyword evidence="8" id="KW-0843">Virulence</keyword>
<evidence type="ECO:0000256" key="3">
    <source>
        <dbReference type="ARBA" id="ARBA00004613"/>
    </source>
</evidence>
<dbReference type="InterPro" id="IPR006026">
    <property type="entry name" value="Peptidase_Metallo"/>
</dbReference>
<comment type="caution">
    <text evidence="11">The sequence shown here is derived from an EMBL/GenBank/DDBJ whole genome shotgun (WGS) entry which is preliminary data.</text>
</comment>
<evidence type="ECO:0000256" key="4">
    <source>
        <dbReference type="ARBA" id="ARBA00009490"/>
    </source>
</evidence>
<keyword evidence="7" id="KW-0677">Repeat</keyword>
<evidence type="ECO:0000313" key="11">
    <source>
        <dbReference type="EMBL" id="MFC0339853.1"/>
    </source>
</evidence>
<dbReference type="InterPro" id="IPR050557">
    <property type="entry name" value="RTX_toxin/Mannuronan_C5-epim"/>
</dbReference>
<dbReference type="InterPro" id="IPR018511">
    <property type="entry name" value="Hemolysin-typ_Ca-bd_CS"/>
</dbReference>
<evidence type="ECO:0000256" key="6">
    <source>
        <dbReference type="ARBA" id="ARBA00022656"/>
    </source>
</evidence>
<feature type="domain" description="Peptidase metallopeptidase" evidence="10">
    <location>
        <begin position="11"/>
        <end position="162"/>
    </location>
</feature>
<keyword evidence="5" id="KW-0964">Secreted</keyword>
<evidence type="ECO:0000256" key="1">
    <source>
        <dbReference type="ARBA" id="ARBA00001913"/>
    </source>
</evidence>
<organism evidence="11 12">
    <name type="scientific">Paracoccus niistensis</name>
    <dbReference type="NCBI Taxonomy" id="632935"/>
    <lineage>
        <taxon>Bacteria</taxon>
        <taxon>Pseudomonadati</taxon>
        <taxon>Pseudomonadota</taxon>
        <taxon>Alphaproteobacteria</taxon>
        <taxon>Rhodobacterales</taxon>
        <taxon>Paracoccaceae</taxon>
        <taxon>Paracoccus</taxon>
    </lineage>
</organism>
<dbReference type="Proteomes" id="UP001589799">
    <property type="component" value="Unassembled WGS sequence"/>
</dbReference>
<dbReference type="InterPro" id="IPR011049">
    <property type="entry name" value="Serralysin-like_metalloprot_C"/>
</dbReference>
<evidence type="ECO:0000313" key="12">
    <source>
        <dbReference type="Proteomes" id="UP001589799"/>
    </source>
</evidence>
<evidence type="ECO:0000256" key="8">
    <source>
        <dbReference type="ARBA" id="ARBA00023026"/>
    </source>
</evidence>
<comment type="subcellular location">
    <subcellularLocation>
        <location evidence="2">Membrane</location>
    </subcellularLocation>
    <subcellularLocation>
        <location evidence="3">Secreted</location>
    </subcellularLocation>
</comment>
<keyword evidence="6" id="KW-0800">Toxin</keyword>
<comment type="similarity">
    <text evidence="4">Belongs to the peptidase M10B family.</text>
</comment>
<evidence type="ECO:0000256" key="2">
    <source>
        <dbReference type="ARBA" id="ARBA00004370"/>
    </source>
</evidence>
<name>A0ABV6I3J0_9RHOB</name>
<dbReference type="SUPFAM" id="SSF51120">
    <property type="entry name" value="beta-Roll"/>
    <property type="match status" value="1"/>
</dbReference>